<accession>A0A398CL32</accession>
<dbReference type="Gene3D" id="3.10.580.10">
    <property type="entry name" value="CBS-domain"/>
    <property type="match status" value="1"/>
</dbReference>
<comment type="similarity">
    <text evidence="2">Belongs to the methyl-accepting chemotaxis (MCP) protein family.</text>
</comment>
<dbReference type="Proteomes" id="UP000266340">
    <property type="component" value="Unassembled WGS sequence"/>
</dbReference>
<dbReference type="OrthoDB" id="9816519at2"/>
<keyword evidence="6" id="KW-1185">Reference proteome</keyword>
<dbReference type="GO" id="GO:0006935">
    <property type="term" value="P:chemotaxis"/>
    <property type="evidence" value="ECO:0007669"/>
    <property type="project" value="InterPro"/>
</dbReference>
<evidence type="ECO:0000256" key="3">
    <source>
        <dbReference type="PROSITE-ProRule" id="PRU00284"/>
    </source>
</evidence>
<evidence type="ECO:0000259" key="4">
    <source>
        <dbReference type="PROSITE" id="PS50111"/>
    </source>
</evidence>
<dbReference type="SUPFAM" id="SSF54631">
    <property type="entry name" value="CBS-domain pair"/>
    <property type="match status" value="1"/>
</dbReference>
<reference evidence="5 6" key="1">
    <citation type="submission" date="2018-09" db="EMBL/GenBank/DDBJ databases">
        <title>Cohnella cavernae sp. nov., isolated from a karst cave.</title>
        <authorList>
            <person name="Zhu H."/>
        </authorList>
    </citation>
    <scope>NUCLEOTIDE SEQUENCE [LARGE SCALE GENOMIC DNA]</scope>
    <source>
        <strain evidence="5 6">K2E09-144</strain>
    </source>
</reference>
<dbReference type="SMART" id="SM00283">
    <property type="entry name" value="MA"/>
    <property type="match status" value="1"/>
</dbReference>
<dbReference type="RefSeq" id="WP_119150932.1">
    <property type="nucleotide sequence ID" value="NZ_JBHSOV010000055.1"/>
</dbReference>
<evidence type="ECO:0000313" key="5">
    <source>
        <dbReference type="EMBL" id="RIE02902.1"/>
    </source>
</evidence>
<evidence type="ECO:0000313" key="6">
    <source>
        <dbReference type="Proteomes" id="UP000266340"/>
    </source>
</evidence>
<keyword evidence="1 3" id="KW-0807">Transducer</keyword>
<dbReference type="PANTHER" id="PTHR32089">
    <property type="entry name" value="METHYL-ACCEPTING CHEMOTAXIS PROTEIN MCPB"/>
    <property type="match status" value="1"/>
</dbReference>
<dbReference type="SUPFAM" id="SSF58104">
    <property type="entry name" value="Methyl-accepting chemotaxis protein (MCP) signaling domain"/>
    <property type="match status" value="1"/>
</dbReference>
<dbReference type="EMBL" id="QXJM01000039">
    <property type="protein sequence ID" value="RIE02902.1"/>
    <property type="molecule type" value="Genomic_DNA"/>
</dbReference>
<feature type="domain" description="Methyl-accepting transducer" evidence="4">
    <location>
        <begin position="171"/>
        <end position="387"/>
    </location>
</feature>
<dbReference type="PANTHER" id="PTHR32089:SF112">
    <property type="entry name" value="LYSOZYME-LIKE PROTEIN-RELATED"/>
    <property type="match status" value="1"/>
</dbReference>
<dbReference type="GO" id="GO:0004888">
    <property type="term" value="F:transmembrane signaling receptor activity"/>
    <property type="evidence" value="ECO:0007669"/>
    <property type="project" value="InterPro"/>
</dbReference>
<evidence type="ECO:0000256" key="1">
    <source>
        <dbReference type="ARBA" id="ARBA00023224"/>
    </source>
</evidence>
<organism evidence="5 6">
    <name type="scientific">Cohnella faecalis</name>
    <dbReference type="NCBI Taxonomy" id="2315694"/>
    <lineage>
        <taxon>Bacteria</taxon>
        <taxon>Bacillati</taxon>
        <taxon>Bacillota</taxon>
        <taxon>Bacilli</taxon>
        <taxon>Bacillales</taxon>
        <taxon>Paenibacillaceae</taxon>
        <taxon>Cohnella</taxon>
    </lineage>
</organism>
<dbReference type="GO" id="GO:0007165">
    <property type="term" value="P:signal transduction"/>
    <property type="evidence" value="ECO:0007669"/>
    <property type="project" value="UniProtKB-KW"/>
</dbReference>
<dbReference type="Gene3D" id="1.10.287.950">
    <property type="entry name" value="Methyl-accepting chemotaxis protein"/>
    <property type="match status" value="1"/>
</dbReference>
<dbReference type="Pfam" id="PF00015">
    <property type="entry name" value="MCPsignal"/>
    <property type="match status" value="1"/>
</dbReference>
<dbReference type="GO" id="GO:0016020">
    <property type="term" value="C:membrane"/>
    <property type="evidence" value="ECO:0007669"/>
    <property type="project" value="InterPro"/>
</dbReference>
<proteinExistence type="inferred from homology"/>
<gene>
    <name evidence="5" type="ORF">D3H35_20010</name>
</gene>
<dbReference type="PRINTS" id="PR00260">
    <property type="entry name" value="CHEMTRNSDUCR"/>
</dbReference>
<protein>
    <recommendedName>
        <fullName evidence="4">Methyl-accepting transducer domain-containing protein</fullName>
    </recommendedName>
</protein>
<dbReference type="InterPro" id="IPR046342">
    <property type="entry name" value="CBS_dom_sf"/>
</dbReference>
<dbReference type="PROSITE" id="PS50111">
    <property type="entry name" value="CHEMOTAXIS_TRANSDUC_2"/>
    <property type="match status" value="1"/>
</dbReference>
<name>A0A398CL32_9BACL</name>
<dbReference type="InterPro" id="IPR004089">
    <property type="entry name" value="MCPsignal_dom"/>
</dbReference>
<dbReference type="InterPro" id="IPR004090">
    <property type="entry name" value="Chemotax_Me-accpt_rcpt"/>
</dbReference>
<comment type="caution">
    <text evidence="5">The sequence shown here is derived from an EMBL/GenBank/DDBJ whole genome shotgun (WGS) entry which is preliminary data.</text>
</comment>
<evidence type="ECO:0000256" key="2">
    <source>
        <dbReference type="ARBA" id="ARBA00029447"/>
    </source>
</evidence>
<dbReference type="AlphaFoldDB" id="A0A398CL32"/>
<sequence>MSLVLLERPTPPMISTPPASLTPPPLEALIERELFQPVVVADWLRGCPVVSGDQACSELVGLFRQKSELECVVVCDEGRRPVGLIMKHRFFRMLGSLYGMSLYGERPISVLMDAKPFMTDTSIAPQELIDRALSREESTFYDVVVLTKQQKFAGILTVSDLLHMSRLLQRETSDKQIRTVRGTETMIGEIRGAVEKVTVTTKDTQECSERIFETTEKGRNDLSDMHNLFKRWSDIAIRQDRAIEELTQRTASADSIIRLIGELAVQCNLLAVNATIEAARAGEHGRGFGVVADEVRALADQTKQSTDQISKLLRSMTEAVKEAESLVKEGKRSADHGVQQVVKTEDTFNQLWKSSTRNMEAADRLNGVSRDANDLLNKIGVEFEKLVAQMNGNPPNLS</sequence>